<evidence type="ECO:0000256" key="3">
    <source>
        <dbReference type="SAM" id="SignalP"/>
    </source>
</evidence>
<dbReference type="InterPro" id="IPR023997">
    <property type="entry name" value="TonB-dep_OMP_SusC/RagA_CS"/>
</dbReference>
<dbReference type="eggNOG" id="COG4771">
    <property type="taxonomic scope" value="Bacteria"/>
</dbReference>
<gene>
    <name evidence="5" type="ORF">Premu_0932</name>
</gene>
<dbReference type="RefSeq" id="WP_007573474.1">
    <property type="nucleotide sequence ID" value="NZ_BPTS01000001.1"/>
</dbReference>
<comment type="subcellular location">
    <subcellularLocation>
        <location evidence="1">Cell outer membrane</location>
        <topology evidence="1">Multi-pass membrane protein</topology>
    </subcellularLocation>
</comment>
<dbReference type="InterPro" id="IPR037066">
    <property type="entry name" value="Plug_dom_sf"/>
</dbReference>
<feature type="domain" description="TonB-dependent receptor plug" evidence="4">
    <location>
        <begin position="204"/>
        <end position="309"/>
    </location>
</feature>
<keyword evidence="1" id="KW-0472">Membrane</keyword>
<keyword evidence="1" id="KW-0812">Transmembrane</keyword>
<dbReference type="Proteomes" id="UP000002772">
    <property type="component" value="Unassembled WGS sequence"/>
</dbReference>
<dbReference type="InterPro" id="IPR039426">
    <property type="entry name" value="TonB-dep_rcpt-like"/>
</dbReference>
<dbReference type="Pfam" id="PF07715">
    <property type="entry name" value="Plug"/>
    <property type="match status" value="1"/>
</dbReference>
<sequence>MSKKKTFLVALILSCNLGIYAQGVSLHLRNVTVAKAMTELRKQTGYSFVYKGSDLNTSQRVNVDAEDVRQAAEQILGSQNVTYTIQGKSIVVSAKGKQSQGHPQSTVNKAGRSTVRGRITDASGEPIIGASVKVKGSDTGAVSDIDGNYSIYASPGEELVVSYVGFKTQNVRVGQKDVVNVTITEDNKLLNEVVVVGYGTQKKVNLTGSVSSVDYSKEALSRPITSTAQALEGLSAGVSVMQGSGRPGSEGFGVSIRGTGTLNDSSPLVLVDGMEMSLADVNPNDIATISVLKDAASCAIYGNRGANGVILVTTKTGSDGKVQVTYSGKFSFNSPSRLVRWVSNYGDYMEFVNEASTNLGQGLKYSQSTIDTWRAAEKDPNGIAESGYPNYVAYPNTDWYDEIYQTKLMHEHSLSINGSEKRTKYNIGLTYLDNPGMIVNTALKKYNINLNIISKITDWMEVGAHMWGYHDDQDRSDVGNLTAWSFLKSVPGIYPYYDGKYGGIETNEEDGATGNPLLNINGQGPSYYKHNRLLSTVYGQVKFLHDFTFKSLFGYEYFYQRHKYTEGNTGTYSFSRKMEVNIPSSLDQKYTYLYHSWANNWKWTSTLNWGHTFGKHDVSALVGFEEGRDFSGSEDTSKRGLLDMSITAMDGATEMRNIAGSDTEYKYRSYFGRANYAYDSRYLLELDFREDGSSRFAPGKRWGFFPSASAAWRISEEQFTKNSFLRVFDNLKLRASYGKLGNASVDNYAYQSWYETGYTVMGGRKSPRFYLNQLPNIDVTWEKTKTFDVGLDFATLNQCLTGTIDYYDKYTEGILISPSIGLTYGDKTAPKMNLAEVSNKGIEATLSWQDRAGEFTYGVSVNGTWNKNRVEKYKGAWIHGKGTNPNDPSDESYYNNIGEVSSGGRQRIVEGHQINEFYLRRIYHGNGSYFNSDGSVNINGGPKDGMIRTEEDMKWLKAMVAAGYKFMGKQSIGKNGIWYGDYIMEDHNGDGVYGGSNDESFMGKSDTPKFYFGLQGHVEWRGIDFSMNWGGATGFATWWREIGQNSSSVVFGLEIPKDVAYDHYFYDPENPTDARTNLTSENPRLTLQNPDQTDSQENDFRLYSCNFLKLRNLTIGYTFPKEWMKKIYVENLRVYFSGENLWTITSFPGLDPEMRAGAGYTTMRQISFGLNVTF</sequence>
<keyword evidence="3" id="KW-0732">Signal</keyword>
<dbReference type="PROSITE" id="PS52016">
    <property type="entry name" value="TONB_DEPENDENT_REC_3"/>
    <property type="match status" value="1"/>
</dbReference>
<keyword evidence="1" id="KW-0998">Cell outer membrane</keyword>
<comment type="similarity">
    <text evidence="1">Belongs to the TonB-dependent receptor family.</text>
</comment>
<dbReference type="EMBL" id="GL945017">
    <property type="protein sequence ID" value="EGN56385.1"/>
    <property type="molecule type" value="Genomic_DNA"/>
</dbReference>
<dbReference type="SUPFAM" id="SSF49464">
    <property type="entry name" value="Carboxypeptidase regulatory domain-like"/>
    <property type="match status" value="1"/>
</dbReference>
<keyword evidence="1" id="KW-1134">Transmembrane beta strand</keyword>
<feature type="compositionally biased region" description="Polar residues" evidence="2">
    <location>
        <begin position="1073"/>
        <end position="1095"/>
    </location>
</feature>
<keyword evidence="1" id="KW-0813">Transport</keyword>
<dbReference type="Gene3D" id="2.60.40.1120">
    <property type="entry name" value="Carboxypeptidase-like, regulatory domain"/>
    <property type="match status" value="1"/>
</dbReference>
<keyword evidence="5" id="KW-0675">Receptor</keyword>
<dbReference type="InterPro" id="IPR012910">
    <property type="entry name" value="Plug_dom"/>
</dbReference>
<name>F8N7F8_9BACT</name>
<dbReference type="Pfam" id="PF13715">
    <property type="entry name" value="CarbopepD_reg_2"/>
    <property type="match status" value="1"/>
</dbReference>
<feature type="signal peptide" evidence="3">
    <location>
        <begin position="1"/>
        <end position="21"/>
    </location>
</feature>
<dbReference type="NCBIfam" id="TIGR04057">
    <property type="entry name" value="SusC_RagA_signa"/>
    <property type="match status" value="1"/>
</dbReference>
<feature type="chain" id="PRO_5003375802" evidence="3">
    <location>
        <begin position="22"/>
        <end position="1174"/>
    </location>
</feature>
<dbReference type="GO" id="GO:0009279">
    <property type="term" value="C:cell outer membrane"/>
    <property type="evidence" value="ECO:0007669"/>
    <property type="project" value="UniProtKB-SubCell"/>
</dbReference>
<proteinExistence type="inferred from homology"/>
<dbReference type="InterPro" id="IPR008969">
    <property type="entry name" value="CarboxyPept-like_regulatory"/>
</dbReference>
<evidence type="ECO:0000256" key="1">
    <source>
        <dbReference type="PROSITE-ProRule" id="PRU01360"/>
    </source>
</evidence>
<dbReference type="AlphaFoldDB" id="F8N7F8"/>
<dbReference type="NCBIfam" id="TIGR04056">
    <property type="entry name" value="OMP_RagA_SusC"/>
    <property type="match status" value="1"/>
</dbReference>
<organism evidence="5 6">
    <name type="scientific">Hallella multisaccharivorax DSM 17128</name>
    <dbReference type="NCBI Taxonomy" id="688246"/>
    <lineage>
        <taxon>Bacteria</taxon>
        <taxon>Pseudomonadati</taxon>
        <taxon>Bacteroidota</taxon>
        <taxon>Bacteroidia</taxon>
        <taxon>Bacteroidales</taxon>
        <taxon>Prevotellaceae</taxon>
        <taxon>Hallella</taxon>
    </lineage>
</organism>
<evidence type="ECO:0000259" key="4">
    <source>
        <dbReference type="Pfam" id="PF07715"/>
    </source>
</evidence>
<evidence type="ECO:0000313" key="5">
    <source>
        <dbReference type="EMBL" id="EGN56385.1"/>
    </source>
</evidence>
<dbReference type="STRING" id="688246.Premu_0932"/>
<dbReference type="SUPFAM" id="SSF56935">
    <property type="entry name" value="Porins"/>
    <property type="match status" value="1"/>
</dbReference>
<protein>
    <submittedName>
        <fullName evidence="5">TonB-dependent receptor</fullName>
    </submittedName>
</protein>
<dbReference type="Gene3D" id="2.170.130.10">
    <property type="entry name" value="TonB-dependent receptor, plug domain"/>
    <property type="match status" value="1"/>
</dbReference>
<dbReference type="InterPro" id="IPR023996">
    <property type="entry name" value="TonB-dep_OMP_SusC/RagA"/>
</dbReference>
<dbReference type="HOGENOM" id="CLU_004317_1_1_10"/>
<dbReference type="FunFam" id="2.170.130.10:FF:000003">
    <property type="entry name" value="SusC/RagA family TonB-linked outer membrane protein"/>
    <property type="match status" value="1"/>
</dbReference>
<evidence type="ECO:0000313" key="6">
    <source>
        <dbReference type="Proteomes" id="UP000002772"/>
    </source>
</evidence>
<dbReference type="FunFam" id="2.60.40.1120:FF:000003">
    <property type="entry name" value="Outer membrane protein Omp121"/>
    <property type="match status" value="1"/>
</dbReference>
<reference evidence="6" key="1">
    <citation type="journal article" date="2011" name="Stand. Genomic Sci.">
        <title>Non-contiguous finished genome sequence of the opportunistic oral pathogen Prevotella multisaccharivorax type strain (PPPA20).</title>
        <authorList>
            <person name="Pati A."/>
            <person name="Gronow S."/>
            <person name="Lu M."/>
            <person name="Lapidus A."/>
            <person name="Nolan M."/>
            <person name="Lucas S."/>
            <person name="Hammon N."/>
            <person name="Deshpande S."/>
            <person name="Cheng J.F."/>
            <person name="Tapia R."/>
            <person name="Han C."/>
            <person name="Goodwin L."/>
            <person name="Pitluck S."/>
            <person name="Liolios K."/>
            <person name="Pagani I."/>
            <person name="Mavromatis K."/>
            <person name="Mikhailova N."/>
            <person name="Huntemann M."/>
            <person name="Chen A."/>
            <person name="Palaniappan K."/>
            <person name="Land M."/>
            <person name="Hauser L."/>
            <person name="Detter J.C."/>
            <person name="Brambilla E.M."/>
            <person name="Rohde M."/>
            <person name="Goker M."/>
            <person name="Woyke T."/>
            <person name="Bristow J."/>
            <person name="Eisen J.A."/>
            <person name="Markowitz V."/>
            <person name="Hugenholtz P."/>
            <person name="Kyrpides N.C."/>
            <person name="Klenk H.P."/>
            <person name="Ivanova N."/>
        </authorList>
    </citation>
    <scope>NUCLEOTIDE SEQUENCE [LARGE SCALE GENOMIC DNA]</scope>
    <source>
        <strain evidence="6">DSM 17128</strain>
    </source>
</reference>
<keyword evidence="6" id="KW-1185">Reference proteome</keyword>
<accession>F8N7F8</accession>
<feature type="region of interest" description="Disordered" evidence="2">
    <location>
        <begin position="1072"/>
        <end position="1095"/>
    </location>
</feature>
<evidence type="ECO:0000256" key="2">
    <source>
        <dbReference type="SAM" id="MobiDB-lite"/>
    </source>
</evidence>